<dbReference type="RefSeq" id="WP_038568431.1">
    <property type="nucleotide sequence ID" value="NZ_CP008889.1"/>
</dbReference>
<feature type="transmembrane region" description="Helical" evidence="1">
    <location>
        <begin position="248"/>
        <end position="267"/>
    </location>
</feature>
<dbReference type="AlphaFoldDB" id="A0A075JF90"/>
<dbReference type="GO" id="GO:0016020">
    <property type="term" value="C:membrane"/>
    <property type="evidence" value="ECO:0007669"/>
    <property type="project" value="TreeGrafter"/>
</dbReference>
<dbReference type="InterPro" id="IPR050879">
    <property type="entry name" value="Acyltransferase_3"/>
</dbReference>
<feature type="transmembrane region" description="Helical" evidence="1">
    <location>
        <begin position="342"/>
        <end position="360"/>
    </location>
</feature>
<feature type="transmembrane region" description="Helical" evidence="1">
    <location>
        <begin position="305"/>
        <end position="322"/>
    </location>
</feature>
<keyword evidence="1" id="KW-1133">Transmembrane helix</keyword>
<feature type="transmembrane region" description="Helical" evidence="1">
    <location>
        <begin position="183"/>
        <end position="205"/>
    </location>
</feature>
<evidence type="ECO:0000313" key="4">
    <source>
        <dbReference type="Proteomes" id="UP000027986"/>
    </source>
</evidence>
<accession>A0A075JF90</accession>
<protein>
    <recommendedName>
        <fullName evidence="2">Acyltransferase 3 domain-containing protein</fullName>
    </recommendedName>
</protein>
<evidence type="ECO:0000256" key="1">
    <source>
        <dbReference type="SAM" id="Phobius"/>
    </source>
</evidence>
<reference evidence="3 4" key="1">
    <citation type="submission" date="2014-07" db="EMBL/GenBank/DDBJ databases">
        <title>Genome Sequencing of Dermacoccus nishinomiyaensis.</title>
        <authorList>
            <person name="Hong K.W."/>
            <person name="Chan K.G."/>
        </authorList>
    </citation>
    <scope>NUCLEOTIDE SEQUENCE [LARGE SCALE GENOMIC DNA]</scope>
    <source>
        <strain evidence="3 4">M25</strain>
    </source>
</reference>
<feature type="transmembrane region" description="Helical" evidence="1">
    <location>
        <begin position="160"/>
        <end position="176"/>
    </location>
</feature>
<dbReference type="KEGG" id="dni:HX89_08080"/>
<name>A0A075JF90_9MICO</name>
<feature type="transmembrane region" description="Helical" evidence="1">
    <location>
        <begin position="273"/>
        <end position="293"/>
    </location>
</feature>
<dbReference type="OrthoDB" id="3404679at2"/>
<dbReference type="GO" id="GO:0016747">
    <property type="term" value="F:acyltransferase activity, transferring groups other than amino-acyl groups"/>
    <property type="evidence" value="ECO:0007669"/>
    <property type="project" value="InterPro"/>
</dbReference>
<feature type="domain" description="Acyltransferase 3" evidence="2">
    <location>
        <begin position="21"/>
        <end position="355"/>
    </location>
</feature>
<keyword evidence="1" id="KW-0472">Membrane</keyword>
<dbReference type="InterPro" id="IPR002656">
    <property type="entry name" value="Acyl_transf_3_dom"/>
</dbReference>
<dbReference type="PANTHER" id="PTHR23028">
    <property type="entry name" value="ACETYLTRANSFERASE"/>
    <property type="match status" value="1"/>
</dbReference>
<dbReference type="GO" id="GO:0009103">
    <property type="term" value="P:lipopolysaccharide biosynthetic process"/>
    <property type="evidence" value="ECO:0007669"/>
    <property type="project" value="TreeGrafter"/>
</dbReference>
<dbReference type="Proteomes" id="UP000027986">
    <property type="component" value="Chromosome"/>
</dbReference>
<organism evidence="3 4">
    <name type="scientific">Dermacoccus nishinomiyaensis</name>
    <dbReference type="NCBI Taxonomy" id="1274"/>
    <lineage>
        <taxon>Bacteria</taxon>
        <taxon>Bacillati</taxon>
        <taxon>Actinomycetota</taxon>
        <taxon>Actinomycetes</taxon>
        <taxon>Micrococcales</taxon>
        <taxon>Dermacoccaceae</taxon>
        <taxon>Dermacoccus</taxon>
    </lineage>
</organism>
<proteinExistence type="predicted"/>
<dbReference type="Pfam" id="PF01757">
    <property type="entry name" value="Acyl_transf_3"/>
    <property type="match status" value="1"/>
</dbReference>
<dbReference type="PANTHER" id="PTHR23028:SF53">
    <property type="entry name" value="ACYL_TRANSF_3 DOMAIN-CONTAINING PROTEIN"/>
    <property type="match status" value="1"/>
</dbReference>
<dbReference type="EMBL" id="CP008889">
    <property type="protein sequence ID" value="AIF40906.1"/>
    <property type="molecule type" value="Genomic_DNA"/>
</dbReference>
<gene>
    <name evidence="3" type="ORF">HX89_08080</name>
</gene>
<dbReference type="HOGENOM" id="CLU_005679_1_2_11"/>
<feature type="transmembrane region" description="Helical" evidence="1">
    <location>
        <begin position="45"/>
        <end position="67"/>
    </location>
</feature>
<evidence type="ECO:0000259" key="2">
    <source>
        <dbReference type="Pfam" id="PF01757"/>
    </source>
</evidence>
<feature type="transmembrane region" description="Helical" evidence="1">
    <location>
        <begin position="88"/>
        <end position="107"/>
    </location>
</feature>
<feature type="transmembrane region" description="Helical" evidence="1">
    <location>
        <begin position="20"/>
        <end position="39"/>
    </location>
</feature>
<keyword evidence="1" id="KW-0812">Transmembrane</keyword>
<keyword evidence="4" id="KW-1185">Reference proteome</keyword>
<evidence type="ECO:0000313" key="3">
    <source>
        <dbReference type="EMBL" id="AIF40906.1"/>
    </source>
</evidence>
<dbReference type="GeneID" id="41841103"/>
<sequence>MSTSARSRGSRVERPRTDRYAAMDGYRGLFVLLVIAYHFGATGLVGGWVGINHFFVFSGFLIARILIKERQRTGRIDVRRFYVRRARRVLPAMFVLVAAVLTHTAFLEQPAQQKQFGGDALATLGFYLNWRLIGRSDSYFDQIGNPSPLRHAWTLSVEEQFYVVIPFLILAICALTRSRRLRFTLVMALACLSAWWTAHLGLASFEDQARLYYGTDTRVQALLVGVAFGFAFGVGADGRGPRLPSREVTQTLGILGTIVSISAVFLLDAQTEWVYAKGGVLLFALGASLMGWSSIDPRGLAINRVFGWQPLAFVGQISYGLYLYHWPVHLWLRPDVPQPALGFLQFVVTFALAVVSFRSLEAPILQDGLRGVWPHLRRSRRRALAIGASGVLAVASAAQARTSAPGVPTDVPPLVAGTPAYRTGAHQDAGIVGDSVGSSLAQGFSPSVYTDLSMSDATMIGCDLVPAPISHDGQDVAESTRCASWRAGVEKQLRDAHARSRHRR</sequence>
<feature type="transmembrane region" description="Helical" evidence="1">
    <location>
        <begin position="217"/>
        <end position="236"/>
    </location>
</feature>
<dbReference type="eggNOG" id="COG1835">
    <property type="taxonomic scope" value="Bacteria"/>
</dbReference>